<dbReference type="InterPro" id="IPR018330">
    <property type="entry name" value="RecT_fam"/>
</dbReference>
<gene>
    <name evidence="1" type="ORF">C7K25_04665</name>
</gene>
<dbReference type="RefSeq" id="WP_051267408.1">
    <property type="nucleotide sequence ID" value="NZ_CP028426.1"/>
</dbReference>
<dbReference type="NCBIfam" id="TIGR00616">
    <property type="entry name" value="rect"/>
    <property type="match status" value="1"/>
</dbReference>
<evidence type="ECO:0000313" key="1">
    <source>
        <dbReference type="EMBL" id="MDJ1370663.1"/>
    </source>
</evidence>
<organism evidence="1 2">
    <name type="scientific">Gulosibacter molinativorax</name>
    <dbReference type="NCBI Taxonomy" id="256821"/>
    <lineage>
        <taxon>Bacteria</taxon>
        <taxon>Bacillati</taxon>
        <taxon>Actinomycetota</taxon>
        <taxon>Actinomycetes</taxon>
        <taxon>Micrococcales</taxon>
        <taxon>Microbacteriaceae</taxon>
        <taxon>Gulosibacter</taxon>
    </lineage>
</organism>
<dbReference type="EMBL" id="PXVD01000006">
    <property type="protein sequence ID" value="MDJ1370663.1"/>
    <property type="molecule type" value="Genomic_DNA"/>
</dbReference>
<evidence type="ECO:0000313" key="2">
    <source>
        <dbReference type="Proteomes" id="UP001170379"/>
    </source>
</evidence>
<dbReference type="Pfam" id="PF03837">
    <property type="entry name" value="RecT"/>
    <property type="match status" value="1"/>
</dbReference>
<dbReference type="Proteomes" id="UP001170379">
    <property type="component" value="Unassembled WGS sequence"/>
</dbReference>
<comment type="caution">
    <text evidence="1">The sequence shown here is derived from an EMBL/GenBank/DDBJ whole genome shotgun (WGS) entry which is preliminary data.</text>
</comment>
<proteinExistence type="predicted"/>
<reference evidence="1" key="2">
    <citation type="journal article" date="2022" name="Sci. Rep.">
        <title>In silico prediction of the enzymes involved in the degradation of the herbicide molinate by Gulosibacter molinativorax ON4T.</title>
        <authorList>
            <person name="Lopes A.R."/>
            <person name="Bunin E."/>
            <person name="Viana A.T."/>
            <person name="Froufe H."/>
            <person name="Munoz-Merida A."/>
            <person name="Pinho D."/>
            <person name="Figueiredo J."/>
            <person name="Barroso C."/>
            <person name="Vaz-Moreira I."/>
            <person name="Bellanger X."/>
            <person name="Egas C."/>
            <person name="Nunes O.C."/>
        </authorList>
    </citation>
    <scope>NUCLEOTIDE SEQUENCE</scope>
    <source>
        <strain evidence="1">ON4</strain>
    </source>
</reference>
<reference evidence="1" key="1">
    <citation type="submission" date="2018-03" db="EMBL/GenBank/DDBJ databases">
        <authorList>
            <person name="Nunes O.C."/>
            <person name="Lopes A.R."/>
            <person name="Froufe H."/>
            <person name="Munoz-Merida A."/>
            <person name="Barroso C."/>
            <person name="Egas C."/>
        </authorList>
    </citation>
    <scope>NUCLEOTIDE SEQUENCE</scope>
    <source>
        <strain evidence="1">ON4</strain>
    </source>
</reference>
<dbReference type="InterPro" id="IPR004590">
    <property type="entry name" value="ssDNA_annealing_RecT"/>
</dbReference>
<accession>A0ABT7C6E8</accession>
<protein>
    <recommendedName>
        <fullName evidence="3">Recombinase RecT</fullName>
    </recommendedName>
</protein>
<name>A0ABT7C6E8_9MICO</name>
<keyword evidence="2" id="KW-1185">Reference proteome</keyword>
<sequence>MTDLTEKIATKAVAVKKDPKIADLMKSYEPQFARSLGKSMDAAKFGQDALTAIKQTPKLLEADQRSLFGAIFLAAQLKLPVGGPLAQFHLTPRKVAGEMTVVPIIGYNGYIQLAMNTGLYSKVGAFTVHANDHFRTGANSERGEFYDYERATGDRGELTGVIGYAKVKGFDESSFVYLDAATVRERHRPKFWDKTPWASDEGEMFRKTAIRVLQKYLPKSIEAAPLALAAQADQATVRRVDGVDDLQIDHEDIAIAEVIEDD</sequence>
<evidence type="ECO:0008006" key="3">
    <source>
        <dbReference type="Google" id="ProtNLM"/>
    </source>
</evidence>